<reference evidence="1 2" key="1">
    <citation type="submission" date="2018-08" db="EMBL/GenBank/DDBJ databases">
        <title>Altererythrobacter sp.Ery1 and Ery12, the genome sequencing of novel strains in genus Alterythrobacter.</title>
        <authorList>
            <person name="Cheng H."/>
            <person name="Wu Y.-H."/>
            <person name="Fang C."/>
            <person name="Xu X.-W."/>
        </authorList>
    </citation>
    <scope>NUCLEOTIDE SEQUENCE [LARGE SCALE GENOMIC DNA]</scope>
    <source>
        <strain evidence="1 2">Ery1</strain>
    </source>
</reference>
<gene>
    <name evidence="1" type="ORF">D2V04_06130</name>
</gene>
<organism evidence="1 2">
    <name type="scientific">Pelagerythrobacter aerophilus</name>
    <dbReference type="NCBI Taxonomy" id="2306995"/>
    <lineage>
        <taxon>Bacteria</taxon>
        <taxon>Pseudomonadati</taxon>
        <taxon>Pseudomonadota</taxon>
        <taxon>Alphaproteobacteria</taxon>
        <taxon>Sphingomonadales</taxon>
        <taxon>Erythrobacteraceae</taxon>
        <taxon>Pelagerythrobacter</taxon>
    </lineage>
</organism>
<protein>
    <submittedName>
        <fullName evidence="1">Uncharacterized protein</fullName>
    </submittedName>
</protein>
<sequence length="76" mass="8710">MKGWDLNEDGPAFKALQRYHEEPTALGAMQQQDTDSQKQAICDIIDALDADTVYLDWDGKDVSKEEAKRYVLEYRA</sequence>
<name>A0A418NJN1_9SPHN</name>
<proteinExistence type="predicted"/>
<evidence type="ECO:0000313" key="2">
    <source>
        <dbReference type="Proteomes" id="UP000285092"/>
    </source>
</evidence>
<dbReference type="Proteomes" id="UP000285092">
    <property type="component" value="Unassembled WGS sequence"/>
</dbReference>
<accession>A0A418NJN1</accession>
<evidence type="ECO:0000313" key="1">
    <source>
        <dbReference type="EMBL" id="RIV79546.1"/>
    </source>
</evidence>
<dbReference type="EMBL" id="QXFK01000014">
    <property type="protein sequence ID" value="RIV79546.1"/>
    <property type="molecule type" value="Genomic_DNA"/>
</dbReference>
<dbReference type="AlphaFoldDB" id="A0A418NJN1"/>
<comment type="caution">
    <text evidence="1">The sequence shown here is derived from an EMBL/GenBank/DDBJ whole genome shotgun (WGS) entry which is preliminary data.</text>
</comment>
<keyword evidence="2" id="KW-1185">Reference proteome</keyword>